<evidence type="ECO:0000313" key="14">
    <source>
        <dbReference type="EMBL" id="CAG9795464.1"/>
    </source>
</evidence>
<comment type="similarity">
    <text evidence="2">Belongs to the G-protein coupled receptor 2 family.</text>
</comment>
<dbReference type="Proteomes" id="UP001153714">
    <property type="component" value="Chromosome 8"/>
</dbReference>
<keyword evidence="5 11" id="KW-1133">Transmembrane helix</keyword>
<evidence type="ECO:0000256" key="5">
    <source>
        <dbReference type="ARBA" id="ARBA00022989"/>
    </source>
</evidence>
<feature type="transmembrane region" description="Helical" evidence="11">
    <location>
        <begin position="264"/>
        <end position="282"/>
    </location>
</feature>
<dbReference type="PANTHER" id="PTHR45620:SF17">
    <property type="entry name" value="PDF RECEPTOR"/>
    <property type="match status" value="1"/>
</dbReference>
<keyword evidence="7 11" id="KW-0472">Membrane</keyword>
<proteinExistence type="inferred from homology"/>
<dbReference type="InterPro" id="IPR036445">
    <property type="entry name" value="GPCR_2_extracell_dom_sf"/>
</dbReference>
<evidence type="ECO:0000256" key="1">
    <source>
        <dbReference type="ARBA" id="ARBA00004651"/>
    </source>
</evidence>
<sequence>MAPITTWMHQKQCQDKFKNFSYIPDEEAATLDSQFFEYSKLLDNKRDGKTITLYRSDYWMRQAKILEDRKITMTNTDLKYCEAYFDSVICWKPTPAGNTTFENCPDVRLSDPTKLAFRTCGQSGLWLNRRQIESSVAGWTNYTPCFPANVKHLFDQVTDDDNAQIKSKALIQIARNTRILDIIGFSVSLIALVLSLFIFTRFRSLKNHRNRIHKSLFTAMILQYLLQQLLYIDQEFARSRPGDHFISTNSSIHVIENTPYVCEIFYVLLEYFISAMFIWMLIEGIYLNSLVSIAAFKYRVSYVIYYSVGWGVPFIITAVWAVITALHYQKEDVKKCWYGYNFERIYWIVQGPRLGIVVKMSREEQIPNKLDTRN</sequence>
<evidence type="ECO:0000256" key="9">
    <source>
        <dbReference type="ARBA" id="ARBA00023180"/>
    </source>
</evidence>
<dbReference type="PROSITE" id="PS00649">
    <property type="entry name" value="G_PROTEIN_RECEP_F2_1"/>
    <property type="match status" value="1"/>
</dbReference>
<dbReference type="InterPro" id="IPR017981">
    <property type="entry name" value="GPCR_2-like_7TM"/>
</dbReference>
<dbReference type="InterPro" id="IPR001879">
    <property type="entry name" value="GPCR_2_extracellular_dom"/>
</dbReference>
<dbReference type="Pfam" id="PF02793">
    <property type="entry name" value="HRM"/>
    <property type="match status" value="1"/>
</dbReference>
<dbReference type="PROSITE" id="PS50261">
    <property type="entry name" value="G_PROTEIN_RECEP_F2_4"/>
    <property type="match status" value="1"/>
</dbReference>
<evidence type="ECO:0000256" key="8">
    <source>
        <dbReference type="ARBA" id="ARBA00023170"/>
    </source>
</evidence>
<evidence type="ECO:0000259" key="12">
    <source>
        <dbReference type="PROSITE" id="PS50227"/>
    </source>
</evidence>
<dbReference type="PRINTS" id="PR00249">
    <property type="entry name" value="GPCRSECRETIN"/>
</dbReference>
<dbReference type="InterPro" id="IPR000832">
    <property type="entry name" value="GPCR_2_secretin-like"/>
</dbReference>
<dbReference type="SMART" id="SM00008">
    <property type="entry name" value="HormR"/>
    <property type="match status" value="1"/>
</dbReference>
<dbReference type="Gene3D" id="1.20.1070.10">
    <property type="entry name" value="Rhodopsin 7-helix transmembrane proteins"/>
    <property type="match status" value="1"/>
</dbReference>
<dbReference type="PANTHER" id="PTHR45620">
    <property type="entry name" value="PDF RECEPTOR-LIKE PROTEIN-RELATED"/>
    <property type="match status" value="1"/>
</dbReference>
<evidence type="ECO:0000259" key="13">
    <source>
        <dbReference type="PROSITE" id="PS50261"/>
    </source>
</evidence>
<evidence type="ECO:0000256" key="7">
    <source>
        <dbReference type="ARBA" id="ARBA00023136"/>
    </source>
</evidence>
<dbReference type="AlphaFoldDB" id="A0A9N9RF58"/>
<feature type="transmembrane region" description="Helical" evidence="11">
    <location>
        <begin position="303"/>
        <end position="328"/>
    </location>
</feature>
<keyword evidence="8" id="KW-0675">Receptor</keyword>
<evidence type="ECO:0000256" key="3">
    <source>
        <dbReference type="ARBA" id="ARBA00022475"/>
    </source>
</evidence>
<comment type="subcellular location">
    <subcellularLocation>
        <location evidence="1">Cell membrane</location>
        <topology evidence="1">Multi-pass membrane protein</topology>
    </subcellularLocation>
</comment>
<reference evidence="14" key="1">
    <citation type="submission" date="2021-12" db="EMBL/GenBank/DDBJ databases">
        <authorList>
            <person name="King R."/>
        </authorList>
    </citation>
    <scope>NUCLEOTIDE SEQUENCE</scope>
</reference>
<evidence type="ECO:0000313" key="15">
    <source>
        <dbReference type="Proteomes" id="UP001153714"/>
    </source>
</evidence>
<keyword evidence="4 11" id="KW-0812">Transmembrane</keyword>
<name>A0A9N9RF58_9NEOP</name>
<dbReference type="GO" id="GO:0005886">
    <property type="term" value="C:plasma membrane"/>
    <property type="evidence" value="ECO:0007669"/>
    <property type="project" value="UniProtKB-SubCell"/>
</dbReference>
<dbReference type="InterPro" id="IPR050332">
    <property type="entry name" value="GPCR_2"/>
</dbReference>
<dbReference type="GO" id="GO:0008528">
    <property type="term" value="F:G protein-coupled peptide receptor activity"/>
    <property type="evidence" value="ECO:0007669"/>
    <property type="project" value="TreeGrafter"/>
</dbReference>
<dbReference type="GO" id="GO:0007188">
    <property type="term" value="P:adenylate cyclase-modulating G protein-coupled receptor signaling pathway"/>
    <property type="evidence" value="ECO:0007669"/>
    <property type="project" value="TreeGrafter"/>
</dbReference>
<keyword evidence="15" id="KW-1185">Reference proteome</keyword>
<keyword evidence="3" id="KW-1003">Cell membrane</keyword>
<dbReference type="OrthoDB" id="5967113at2759"/>
<feature type="domain" description="G-protein coupled receptors family 2 profile 1" evidence="12">
    <location>
        <begin position="80"/>
        <end position="145"/>
    </location>
</feature>
<dbReference type="Pfam" id="PF00002">
    <property type="entry name" value="7tm_2"/>
    <property type="match status" value="1"/>
</dbReference>
<keyword evidence="10" id="KW-0807">Transducer</keyword>
<evidence type="ECO:0000256" key="11">
    <source>
        <dbReference type="SAM" id="Phobius"/>
    </source>
</evidence>
<gene>
    <name evidence="14" type="ORF">DIATSA_LOCUS12727</name>
</gene>
<evidence type="ECO:0000256" key="6">
    <source>
        <dbReference type="ARBA" id="ARBA00023040"/>
    </source>
</evidence>
<evidence type="ECO:0000256" key="2">
    <source>
        <dbReference type="ARBA" id="ARBA00005314"/>
    </source>
</evidence>
<dbReference type="InterPro" id="IPR017983">
    <property type="entry name" value="GPCR_2_secretin-like_CS"/>
</dbReference>
<dbReference type="PROSITE" id="PS50227">
    <property type="entry name" value="G_PROTEIN_RECEP_F2_3"/>
    <property type="match status" value="1"/>
</dbReference>
<keyword evidence="6" id="KW-0297">G-protein coupled receptor</keyword>
<evidence type="ECO:0000256" key="4">
    <source>
        <dbReference type="ARBA" id="ARBA00022692"/>
    </source>
</evidence>
<dbReference type="EMBL" id="OU893339">
    <property type="protein sequence ID" value="CAG9795464.1"/>
    <property type="molecule type" value="Genomic_DNA"/>
</dbReference>
<evidence type="ECO:0000256" key="10">
    <source>
        <dbReference type="ARBA" id="ARBA00023224"/>
    </source>
</evidence>
<dbReference type="InterPro" id="IPR011992">
    <property type="entry name" value="EF-hand-dom_pair"/>
</dbReference>
<protein>
    <submittedName>
        <fullName evidence="14">Uncharacterized protein</fullName>
    </submittedName>
</protein>
<organism evidence="14 15">
    <name type="scientific">Diatraea saccharalis</name>
    <name type="common">sugarcane borer</name>
    <dbReference type="NCBI Taxonomy" id="40085"/>
    <lineage>
        <taxon>Eukaryota</taxon>
        <taxon>Metazoa</taxon>
        <taxon>Ecdysozoa</taxon>
        <taxon>Arthropoda</taxon>
        <taxon>Hexapoda</taxon>
        <taxon>Insecta</taxon>
        <taxon>Pterygota</taxon>
        <taxon>Neoptera</taxon>
        <taxon>Endopterygota</taxon>
        <taxon>Lepidoptera</taxon>
        <taxon>Glossata</taxon>
        <taxon>Ditrysia</taxon>
        <taxon>Pyraloidea</taxon>
        <taxon>Crambidae</taxon>
        <taxon>Crambinae</taxon>
        <taxon>Diatraea</taxon>
    </lineage>
</organism>
<reference evidence="14" key="2">
    <citation type="submission" date="2022-10" db="EMBL/GenBank/DDBJ databases">
        <authorList>
            <consortium name="ENA_rothamsted_submissions"/>
            <consortium name="culmorum"/>
            <person name="King R."/>
        </authorList>
    </citation>
    <scope>NUCLEOTIDE SEQUENCE</scope>
</reference>
<accession>A0A9N9RF58</accession>
<feature type="domain" description="G-protein coupled receptors family 2 profile 2" evidence="13">
    <location>
        <begin position="177"/>
        <end position="358"/>
    </location>
</feature>
<dbReference type="SUPFAM" id="SSF47473">
    <property type="entry name" value="EF-hand"/>
    <property type="match status" value="1"/>
</dbReference>
<dbReference type="GO" id="GO:0007166">
    <property type="term" value="P:cell surface receptor signaling pathway"/>
    <property type="evidence" value="ECO:0007669"/>
    <property type="project" value="InterPro"/>
</dbReference>
<dbReference type="SUPFAM" id="SSF111418">
    <property type="entry name" value="Hormone receptor domain"/>
    <property type="match status" value="1"/>
</dbReference>
<feature type="transmembrane region" description="Helical" evidence="11">
    <location>
        <begin position="182"/>
        <end position="200"/>
    </location>
</feature>
<keyword evidence="9" id="KW-0325">Glycoprotein</keyword>
<dbReference type="Gene3D" id="4.10.1240.10">
    <property type="entry name" value="GPCR, family 2, extracellular hormone receptor domain"/>
    <property type="match status" value="1"/>
</dbReference>